<feature type="region of interest" description="Disordered" evidence="1">
    <location>
        <begin position="1"/>
        <end position="22"/>
    </location>
</feature>
<gene>
    <name evidence="2" type="ORF">Fmac_026188</name>
</gene>
<name>A0ABD1LE56_9FABA</name>
<evidence type="ECO:0000313" key="3">
    <source>
        <dbReference type="Proteomes" id="UP001603857"/>
    </source>
</evidence>
<accession>A0ABD1LE56</accession>
<reference evidence="2 3" key="1">
    <citation type="submission" date="2024-08" db="EMBL/GenBank/DDBJ databases">
        <title>Insights into the chromosomal genome structure of Flemingia macrophylla.</title>
        <authorList>
            <person name="Ding Y."/>
            <person name="Zhao Y."/>
            <person name="Bi W."/>
            <person name="Wu M."/>
            <person name="Zhao G."/>
            <person name="Gong Y."/>
            <person name="Li W."/>
            <person name="Zhang P."/>
        </authorList>
    </citation>
    <scope>NUCLEOTIDE SEQUENCE [LARGE SCALE GENOMIC DNA]</scope>
    <source>
        <strain evidence="2">DYQJB</strain>
        <tissue evidence="2">Leaf</tissue>
    </source>
</reference>
<comment type="caution">
    <text evidence="2">The sequence shown here is derived from an EMBL/GenBank/DDBJ whole genome shotgun (WGS) entry which is preliminary data.</text>
</comment>
<dbReference type="Proteomes" id="UP001603857">
    <property type="component" value="Unassembled WGS sequence"/>
</dbReference>
<evidence type="ECO:0000256" key="1">
    <source>
        <dbReference type="SAM" id="MobiDB-lite"/>
    </source>
</evidence>
<sequence>MTSPPPSPPLTSHNPNVAFPSPFPPHCLRTTIAAPQPPISSSSPSLDLALPPPLSLLLAVAPSPFSPPRCHLLPFPSSSSLPNPSLALDVTVALTSPRLRISHNTRATPRPYVLASTLTSQLVGEKVHDNEVPELGEAHQNLSIEVVDGQMVPLRSITVQNMDMPLERGRLVEERVVSSSKNVPRRLEFTAIRTDSISSTFGFSLLPKFIRNRTPYTVFISIPLILVRLQSWKFLTTQNPPFHMCYLEFSKPGMVNGGTATVIGVFAGMLYGGSKEAAASVVSL</sequence>
<protein>
    <submittedName>
        <fullName evidence="2">Uncharacterized protein</fullName>
    </submittedName>
</protein>
<organism evidence="2 3">
    <name type="scientific">Flemingia macrophylla</name>
    <dbReference type="NCBI Taxonomy" id="520843"/>
    <lineage>
        <taxon>Eukaryota</taxon>
        <taxon>Viridiplantae</taxon>
        <taxon>Streptophyta</taxon>
        <taxon>Embryophyta</taxon>
        <taxon>Tracheophyta</taxon>
        <taxon>Spermatophyta</taxon>
        <taxon>Magnoliopsida</taxon>
        <taxon>eudicotyledons</taxon>
        <taxon>Gunneridae</taxon>
        <taxon>Pentapetalae</taxon>
        <taxon>rosids</taxon>
        <taxon>fabids</taxon>
        <taxon>Fabales</taxon>
        <taxon>Fabaceae</taxon>
        <taxon>Papilionoideae</taxon>
        <taxon>50 kb inversion clade</taxon>
        <taxon>NPAAA clade</taxon>
        <taxon>indigoferoid/millettioid clade</taxon>
        <taxon>Phaseoleae</taxon>
        <taxon>Flemingia</taxon>
    </lineage>
</organism>
<proteinExistence type="predicted"/>
<evidence type="ECO:0000313" key="2">
    <source>
        <dbReference type="EMBL" id="KAL2321809.1"/>
    </source>
</evidence>
<keyword evidence="3" id="KW-1185">Reference proteome</keyword>
<dbReference type="EMBL" id="JBGMDY010000009">
    <property type="protein sequence ID" value="KAL2321809.1"/>
    <property type="molecule type" value="Genomic_DNA"/>
</dbReference>
<dbReference type="AlphaFoldDB" id="A0ABD1LE56"/>